<organism evidence="7 8">
    <name type="scientific">Aurantiacibacter flavus</name>
    <dbReference type="NCBI Taxonomy" id="3145232"/>
    <lineage>
        <taxon>Bacteria</taxon>
        <taxon>Pseudomonadati</taxon>
        <taxon>Pseudomonadota</taxon>
        <taxon>Alphaproteobacteria</taxon>
        <taxon>Sphingomonadales</taxon>
        <taxon>Erythrobacteraceae</taxon>
        <taxon>Aurantiacibacter</taxon>
    </lineage>
</organism>
<protein>
    <submittedName>
        <fullName evidence="7">Flagellar biosynthetic protein FliO</fullName>
    </submittedName>
</protein>
<dbReference type="InterPro" id="IPR022781">
    <property type="entry name" value="Flagellar_biosynth_FliO"/>
</dbReference>
<keyword evidence="4 6" id="KW-1133">Transmembrane helix</keyword>
<gene>
    <name evidence="7" type="ORF">ABDJ38_06520</name>
</gene>
<keyword evidence="8" id="KW-1185">Reference proteome</keyword>
<evidence type="ECO:0000256" key="6">
    <source>
        <dbReference type="SAM" id="Phobius"/>
    </source>
</evidence>
<dbReference type="Proteomes" id="UP001484535">
    <property type="component" value="Unassembled WGS sequence"/>
</dbReference>
<keyword evidence="3 6" id="KW-0812">Transmembrane</keyword>
<evidence type="ECO:0000256" key="3">
    <source>
        <dbReference type="ARBA" id="ARBA00022692"/>
    </source>
</evidence>
<dbReference type="RefSeq" id="WP_346784272.1">
    <property type="nucleotide sequence ID" value="NZ_JBDLBR010000002.1"/>
</dbReference>
<evidence type="ECO:0000313" key="7">
    <source>
        <dbReference type="EMBL" id="MEN7536822.1"/>
    </source>
</evidence>
<evidence type="ECO:0000256" key="1">
    <source>
        <dbReference type="ARBA" id="ARBA00004236"/>
    </source>
</evidence>
<name>A0ABV0CVY6_9SPHN</name>
<reference evidence="7 8" key="1">
    <citation type="submission" date="2024-05" db="EMBL/GenBank/DDBJ databases">
        <authorList>
            <person name="Park S."/>
        </authorList>
    </citation>
    <scope>NUCLEOTIDE SEQUENCE [LARGE SCALE GENOMIC DNA]</scope>
    <source>
        <strain evidence="7 8">DGU5</strain>
    </source>
</reference>
<proteinExistence type="predicted"/>
<dbReference type="Pfam" id="PF04347">
    <property type="entry name" value="FliO"/>
    <property type="match status" value="1"/>
</dbReference>
<dbReference type="EMBL" id="JBDLBR010000002">
    <property type="protein sequence ID" value="MEN7536822.1"/>
    <property type="molecule type" value="Genomic_DNA"/>
</dbReference>
<comment type="subcellular location">
    <subcellularLocation>
        <location evidence="1">Cell membrane</location>
    </subcellularLocation>
</comment>
<keyword evidence="7" id="KW-0282">Flagellum</keyword>
<keyword evidence="5 6" id="KW-0472">Membrane</keyword>
<evidence type="ECO:0000256" key="2">
    <source>
        <dbReference type="ARBA" id="ARBA00022475"/>
    </source>
</evidence>
<keyword evidence="2" id="KW-1003">Cell membrane</keyword>
<accession>A0ABV0CVY6</accession>
<comment type="caution">
    <text evidence="7">The sequence shown here is derived from an EMBL/GenBank/DDBJ whole genome shotgun (WGS) entry which is preliminary data.</text>
</comment>
<keyword evidence="7" id="KW-0966">Cell projection</keyword>
<evidence type="ECO:0000256" key="4">
    <source>
        <dbReference type="ARBA" id="ARBA00022989"/>
    </source>
</evidence>
<evidence type="ECO:0000313" key="8">
    <source>
        <dbReference type="Proteomes" id="UP001484535"/>
    </source>
</evidence>
<evidence type="ECO:0000256" key="5">
    <source>
        <dbReference type="ARBA" id="ARBA00023136"/>
    </source>
</evidence>
<keyword evidence="7" id="KW-0969">Cilium</keyword>
<feature type="transmembrane region" description="Helical" evidence="6">
    <location>
        <begin position="6"/>
        <end position="23"/>
    </location>
</feature>
<sequence>MGWYLLKLAILLPLIAGMIWGSLKLAKKLQTQVGAGGEGRQRTIKVVETMMLSPGQRLAVIEYNGRDILVASSKSGFTWLAECAAQSRVQAKAKAKAEQQSLADLVENEFTQ</sequence>